<keyword evidence="2" id="KW-1185">Reference proteome</keyword>
<sequence>MTTFPFAEQHRTLINAAIVESGFTVGEVWLRYFSLSGEVDEYEIEAYLAGLIPLPPLECDLLALAVNELIDDLPPRQRAPFCDDMIRAHAGPADGPPE</sequence>
<dbReference type="Proteomes" id="UP000272560">
    <property type="component" value="Unassembled WGS sequence"/>
</dbReference>
<protein>
    <submittedName>
        <fullName evidence="1">Uncharacterized protein</fullName>
    </submittedName>
</protein>
<comment type="caution">
    <text evidence="1">The sequence shown here is derived from an EMBL/GenBank/DDBJ whole genome shotgun (WGS) entry which is preliminary data.</text>
</comment>
<gene>
    <name evidence="1" type="ORF">D6T63_13185</name>
</gene>
<dbReference type="AlphaFoldDB" id="A0A3A5M4I5"/>
<name>A0A3A5M4I5_9MICC</name>
<reference evidence="1 2" key="1">
    <citation type="submission" date="2018-09" db="EMBL/GenBank/DDBJ databases">
        <title>Novel species of Arthrobacter.</title>
        <authorList>
            <person name="Liu Q."/>
            <person name="Xin Y.-H."/>
        </authorList>
    </citation>
    <scope>NUCLEOTIDE SEQUENCE [LARGE SCALE GENOMIC DNA]</scope>
    <source>
        <strain evidence="1 2">Hz2</strain>
    </source>
</reference>
<proteinExistence type="predicted"/>
<accession>A0A3A5M4I5</accession>
<evidence type="ECO:0000313" key="1">
    <source>
        <dbReference type="EMBL" id="RJT78454.1"/>
    </source>
</evidence>
<organism evidence="1 2">
    <name type="scientific">Arthrobacter cheniae</name>
    <dbReference type="NCBI Taxonomy" id="1258888"/>
    <lineage>
        <taxon>Bacteria</taxon>
        <taxon>Bacillati</taxon>
        <taxon>Actinomycetota</taxon>
        <taxon>Actinomycetes</taxon>
        <taxon>Micrococcales</taxon>
        <taxon>Micrococcaceae</taxon>
        <taxon>Arthrobacter</taxon>
    </lineage>
</organism>
<evidence type="ECO:0000313" key="2">
    <source>
        <dbReference type="Proteomes" id="UP000272560"/>
    </source>
</evidence>
<dbReference type="RefSeq" id="WP_120149499.1">
    <property type="nucleotide sequence ID" value="NZ_QZVT01000006.1"/>
</dbReference>
<dbReference type="OrthoDB" id="4935951at2"/>
<dbReference type="EMBL" id="QZVT01000006">
    <property type="protein sequence ID" value="RJT78454.1"/>
    <property type="molecule type" value="Genomic_DNA"/>
</dbReference>